<proteinExistence type="predicted"/>
<dbReference type="InterPro" id="IPR035952">
    <property type="entry name" value="Rhomboid-like_sf"/>
</dbReference>
<evidence type="ECO:0000256" key="1">
    <source>
        <dbReference type="ARBA" id="ARBA00004141"/>
    </source>
</evidence>
<feature type="transmembrane region" description="Helical" evidence="5">
    <location>
        <begin position="113"/>
        <end position="138"/>
    </location>
</feature>
<dbReference type="Pfam" id="PF08551">
    <property type="entry name" value="DUF1751"/>
    <property type="match status" value="1"/>
</dbReference>
<comment type="subcellular location">
    <subcellularLocation>
        <location evidence="1">Membrane</location>
        <topology evidence="1">Multi-pass membrane protein</topology>
    </subcellularLocation>
</comment>
<dbReference type="GO" id="GO:0016020">
    <property type="term" value="C:membrane"/>
    <property type="evidence" value="ECO:0007669"/>
    <property type="project" value="UniProtKB-SubCell"/>
</dbReference>
<keyword evidence="2 5" id="KW-0812">Transmembrane</keyword>
<evidence type="ECO:0000313" key="6">
    <source>
        <dbReference type="EMBL" id="WFD33496.1"/>
    </source>
</evidence>
<dbReference type="EMBL" id="CP119877">
    <property type="protein sequence ID" value="WFD33496.1"/>
    <property type="molecule type" value="Genomic_DNA"/>
</dbReference>
<dbReference type="AlphaFoldDB" id="A0AAF0J9P1"/>
<dbReference type="PANTHER" id="PTHR13377:SF3">
    <property type="entry name" value="TRANSMEMBRANE PROTEIN 115"/>
    <property type="match status" value="1"/>
</dbReference>
<name>A0AAF0J9P1_9BASI</name>
<organism evidence="6 7">
    <name type="scientific">Malassezia cuniculi</name>
    <dbReference type="NCBI Taxonomy" id="948313"/>
    <lineage>
        <taxon>Eukaryota</taxon>
        <taxon>Fungi</taxon>
        <taxon>Dikarya</taxon>
        <taxon>Basidiomycota</taxon>
        <taxon>Ustilaginomycotina</taxon>
        <taxon>Malasseziomycetes</taxon>
        <taxon>Malasseziales</taxon>
        <taxon>Malasseziaceae</taxon>
        <taxon>Malassezia</taxon>
    </lineage>
</organism>
<evidence type="ECO:0000256" key="3">
    <source>
        <dbReference type="ARBA" id="ARBA00022989"/>
    </source>
</evidence>
<dbReference type="SUPFAM" id="SSF144091">
    <property type="entry name" value="Rhomboid-like"/>
    <property type="match status" value="1"/>
</dbReference>
<dbReference type="PANTHER" id="PTHR13377">
    <property type="entry name" value="PLACENTAL PROTEIN 6"/>
    <property type="match status" value="1"/>
</dbReference>
<evidence type="ECO:0000256" key="5">
    <source>
        <dbReference type="SAM" id="Phobius"/>
    </source>
</evidence>
<keyword evidence="7" id="KW-1185">Reference proteome</keyword>
<feature type="transmembrane region" description="Helical" evidence="5">
    <location>
        <begin position="189"/>
        <end position="221"/>
    </location>
</feature>
<evidence type="ECO:0000256" key="4">
    <source>
        <dbReference type="ARBA" id="ARBA00023136"/>
    </source>
</evidence>
<feature type="transmembrane region" description="Helical" evidence="5">
    <location>
        <begin position="72"/>
        <end position="101"/>
    </location>
</feature>
<dbReference type="InterPro" id="IPR013861">
    <property type="entry name" value="TMEM115/Pdh1/Rbl19"/>
</dbReference>
<evidence type="ECO:0000313" key="7">
    <source>
        <dbReference type="Proteomes" id="UP001219933"/>
    </source>
</evidence>
<dbReference type="FunFam" id="1.20.1540.10:FF:000004">
    <property type="entry name" value="Transmembrane protein 115"/>
    <property type="match status" value="1"/>
</dbReference>
<keyword evidence="3 5" id="KW-1133">Transmembrane helix</keyword>
<evidence type="ECO:0008006" key="8">
    <source>
        <dbReference type="Google" id="ProtNLM"/>
    </source>
</evidence>
<accession>A0AAF0J9P1</accession>
<reference evidence="6" key="1">
    <citation type="submission" date="2023-03" db="EMBL/GenBank/DDBJ databases">
        <title>Mating type loci evolution in Malassezia.</title>
        <authorList>
            <person name="Coelho M.A."/>
        </authorList>
    </citation>
    <scope>NUCLEOTIDE SEQUENCE</scope>
    <source>
        <strain evidence="6">CBS 11721</strain>
    </source>
</reference>
<sequence>MAVPPSLGSLGGALALPGTRIICGLLFGLSGLLACMRVFEFAAVRWYQAPQAGADGALAYPYLVIVPGESYIFPWTLISAALCETTIIEFIISAISVPLASQYLERQWGATELLNFSVIVVGVSNAIAWIAAVALYIVTGSSQVLNGTQYHGMQALQTGYLVAFVQLVPQNQVQLLGGRYSVSVKDLPMLYVGLSNVMCIIGRTSPFILIQFGWLVSWVYLRFYQRNAHGGRGDCSDSFAFIHWFPPFVHPVVSVIARTVYGVCRKLRLVPEHTPMLGEPEIGLQLNSRAEAERRRALALAALDNGAPGVPFASD</sequence>
<keyword evidence="4 5" id="KW-0472">Membrane</keyword>
<protein>
    <recommendedName>
        <fullName evidence="8">Transmembrane protein 115</fullName>
    </recommendedName>
</protein>
<gene>
    <name evidence="6" type="ORF">MCUN1_000309</name>
</gene>
<evidence type="ECO:0000256" key="2">
    <source>
        <dbReference type="ARBA" id="ARBA00022692"/>
    </source>
</evidence>
<feature type="transmembrane region" description="Helical" evidence="5">
    <location>
        <begin position="21"/>
        <end position="39"/>
    </location>
</feature>
<dbReference type="SMART" id="SM01160">
    <property type="entry name" value="DUF1751"/>
    <property type="match status" value="1"/>
</dbReference>
<dbReference type="GO" id="GO:0005794">
    <property type="term" value="C:Golgi apparatus"/>
    <property type="evidence" value="ECO:0007669"/>
    <property type="project" value="TreeGrafter"/>
</dbReference>
<dbReference type="GO" id="GO:0006890">
    <property type="term" value="P:retrograde vesicle-mediated transport, Golgi to endoplasmic reticulum"/>
    <property type="evidence" value="ECO:0007669"/>
    <property type="project" value="InterPro"/>
</dbReference>
<dbReference type="Proteomes" id="UP001219933">
    <property type="component" value="Chromosome 1"/>
</dbReference>